<evidence type="ECO:0000313" key="8">
    <source>
        <dbReference type="Proteomes" id="UP000054558"/>
    </source>
</evidence>
<keyword evidence="8" id="KW-1185">Reference proteome</keyword>
<evidence type="ECO:0000256" key="4">
    <source>
        <dbReference type="ARBA" id="ARBA00023268"/>
    </source>
</evidence>
<evidence type="ECO:0000259" key="6">
    <source>
        <dbReference type="Pfam" id="PF08241"/>
    </source>
</evidence>
<name>A0A1Y1IA33_KLENI</name>
<feature type="region of interest" description="Disordered" evidence="5">
    <location>
        <begin position="552"/>
        <end position="586"/>
    </location>
</feature>
<protein>
    <submittedName>
        <fullName evidence="7">S-adenosyl-L-methionine dependent methyltransferases</fullName>
    </submittedName>
</protein>
<comment type="similarity">
    <text evidence="1">Belongs to the methyltransferase superfamily.</text>
</comment>
<dbReference type="Pfam" id="PF08241">
    <property type="entry name" value="Methyltransf_11"/>
    <property type="match status" value="1"/>
</dbReference>
<dbReference type="OMA" id="FEWYGAF"/>
<evidence type="ECO:0000256" key="5">
    <source>
        <dbReference type="SAM" id="MobiDB-lite"/>
    </source>
</evidence>
<evidence type="ECO:0000256" key="2">
    <source>
        <dbReference type="ARBA" id="ARBA00022603"/>
    </source>
</evidence>
<dbReference type="InterPro" id="IPR029063">
    <property type="entry name" value="SAM-dependent_MTases_sf"/>
</dbReference>
<dbReference type="OrthoDB" id="411785at2759"/>
<feature type="compositionally biased region" description="Polar residues" evidence="5">
    <location>
        <begin position="707"/>
        <end position="741"/>
    </location>
</feature>
<proteinExistence type="inferred from homology"/>
<feature type="region of interest" description="Disordered" evidence="5">
    <location>
        <begin position="384"/>
        <end position="417"/>
    </location>
</feature>
<dbReference type="PANTHER" id="PTHR12176:SF78">
    <property type="entry name" value="EEF1A LYSINE AND N-TERMINAL METHYLTRANSFERASE"/>
    <property type="match status" value="1"/>
</dbReference>
<evidence type="ECO:0000256" key="3">
    <source>
        <dbReference type="ARBA" id="ARBA00022679"/>
    </source>
</evidence>
<reference evidence="7 8" key="1">
    <citation type="journal article" date="2014" name="Nat. Commun.">
        <title>Klebsormidium flaccidum genome reveals primary factors for plant terrestrial adaptation.</title>
        <authorList>
            <person name="Hori K."/>
            <person name="Maruyama F."/>
            <person name="Fujisawa T."/>
            <person name="Togashi T."/>
            <person name="Yamamoto N."/>
            <person name="Seo M."/>
            <person name="Sato S."/>
            <person name="Yamada T."/>
            <person name="Mori H."/>
            <person name="Tajima N."/>
            <person name="Moriyama T."/>
            <person name="Ikeuchi M."/>
            <person name="Watanabe M."/>
            <person name="Wada H."/>
            <person name="Kobayashi K."/>
            <person name="Saito M."/>
            <person name="Masuda T."/>
            <person name="Sasaki-Sekimoto Y."/>
            <person name="Mashiguchi K."/>
            <person name="Awai K."/>
            <person name="Shimojima M."/>
            <person name="Masuda S."/>
            <person name="Iwai M."/>
            <person name="Nobusawa T."/>
            <person name="Narise T."/>
            <person name="Kondo S."/>
            <person name="Saito H."/>
            <person name="Sato R."/>
            <person name="Murakawa M."/>
            <person name="Ihara Y."/>
            <person name="Oshima-Yamada Y."/>
            <person name="Ohtaka K."/>
            <person name="Satoh M."/>
            <person name="Sonobe K."/>
            <person name="Ishii M."/>
            <person name="Ohtani R."/>
            <person name="Kanamori-Sato M."/>
            <person name="Honoki R."/>
            <person name="Miyazaki D."/>
            <person name="Mochizuki H."/>
            <person name="Umetsu J."/>
            <person name="Higashi K."/>
            <person name="Shibata D."/>
            <person name="Kamiya Y."/>
            <person name="Sato N."/>
            <person name="Nakamura Y."/>
            <person name="Tabata S."/>
            <person name="Ida S."/>
            <person name="Kurokawa K."/>
            <person name="Ohta H."/>
        </authorList>
    </citation>
    <scope>NUCLEOTIDE SEQUENCE [LARGE SCALE GENOMIC DNA]</scope>
    <source>
        <strain evidence="7 8">NIES-2285</strain>
    </source>
</reference>
<sequence length="886" mass="96149">MGLDAPVAEVSEAPFLTFCNRNAKALGATGQQESGLQDRPSAQQIGGKFDKICIQRTQEFMRTIKGGQMDPLPTKLEEFRSREYWDSFFRKLDKKAFEWYGEWAELRDLVMSACSPGLDILVAGCGNSELSALVYDQGCTRVTNIDFSKVCIVEMLKKNVRARPKMRWLVMDMTKMQFPDASFDVIIDKGGLDALTGEPGDEGASAGAAFLKEVKRVLRPGSGRYLCVSLAQKHVIDLLLTTLGPGWHVTIHQVPLPADGSDSPFRTYFLDVRSMATSPSAGRRFYPVTLAFDKAQIAGTRRAGSEITEARESQLRDLMAAVARFNERCSRQQDACQPLEPAADDFEAYHPGRRAVCYLGLDNQVANPTQSRARYTATVLDAASTNQNGTAAETERKHSGTDSSSSESSASTSMGSAPARAHRCAVFLVPQGREHEWLFASEEGQWQLVEQASAARLILVTLNRGHRFGSSEEVQSELSPLVEGLAPLPCRRERRVIPYLTTNDGIGKRTILDEAESQITGPIVVEDVELDSGSQGTFRRLVFTRNQNLVQSEAALTSPPTSANGDAASKKKGGRKGGGQRGEVGERAVDHSLLTSEYHAAMVAGLALVMPLLEGYEETNGMARVLVIGLGGGGLPMFLHNHLPLRVKVVELDPVVAQMAQRHFGFVEDDRMQLEIGDGLKAVHAITASVSTANGTPPCGNGAFPSENHQVGSVQSTDRPRNESSPVNRTSERNGNSTGNGASPERPEGARDQRLDVLFIDVDAGDASLSMSCPAPAFLEKDFLLTCRAALRDGGMFVVNVVSRAAAPYASACAILKEVFHDVYEFDVDGDVNRILFALRRTESGQISSRSLSESAAQLLRMGKNHGPWGRGPLLTNLAEGIKKLA</sequence>
<organism evidence="7 8">
    <name type="scientific">Klebsormidium nitens</name>
    <name type="common">Green alga</name>
    <name type="synonym">Ulothrix nitens</name>
    <dbReference type="NCBI Taxonomy" id="105231"/>
    <lineage>
        <taxon>Eukaryota</taxon>
        <taxon>Viridiplantae</taxon>
        <taxon>Streptophyta</taxon>
        <taxon>Klebsormidiophyceae</taxon>
        <taxon>Klebsormidiales</taxon>
        <taxon>Klebsormidiaceae</taxon>
        <taxon>Klebsormidium</taxon>
    </lineage>
</organism>
<dbReference type="EMBL" id="DF237190">
    <property type="protein sequence ID" value="GAQ85556.1"/>
    <property type="molecule type" value="Genomic_DNA"/>
</dbReference>
<evidence type="ECO:0000313" key="7">
    <source>
        <dbReference type="EMBL" id="GAQ85556.1"/>
    </source>
</evidence>
<dbReference type="AlphaFoldDB" id="A0A1Y1IA33"/>
<feature type="domain" description="Methyltransferase type 11" evidence="6">
    <location>
        <begin position="123"/>
        <end position="221"/>
    </location>
</feature>
<accession>A0A1Y1IA33</accession>
<evidence type="ECO:0000256" key="1">
    <source>
        <dbReference type="ARBA" id="ARBA00008361"/>
    </source>
</evidence>
<dbReference type="Proteomes" id="UP000054558">
    <property type="component" value="Unassembled WGS sequence"/>
</dbReference>
<feature type="compositionally biased region" description="Polar residues" evidence="5">
    <location>
        <begin position="552"/>
        <end position="564"/>
    </location>
</feature>
<dbReference type="PANTHER" id="PTHR12176">
    <property type="entry name" value="SAM-DEPENDENT METHYLTRANSFERASE SUPERFAMILY PROTEIN"/>
    <property type="match status" value="1"/>
</dbReference>
<dbReference type="InterPro" id="IPR051419">
    <property type="entry name" value="Lys/N-term_MeTrsfase_sf"/>
</dbReference>
<dbReference type="SUPFAM" id="SSF53335">
    <property type="entry name" value="S-adenosyl-L-methionine-dependent methyltransferases"/>
    <property type="match status" value="2"/>
</dbReference>
<dbReference type="GO" id="GO:0008757">
    <property type="term" value="F:S-adenosylmethionine-dependent methyltransferase activity"/>
    <property type="evidence" value="ECO:0007669"/>
    <property type="project" value="InterPro"/>
</dbReference>
<dbReference type="CDD" id="cd02440">
    <property type="entry name" value="AdoMet_MTases"/>
    <property type="match status" value="1"/>
</dbReference>
<gene>
    <name evidence="7" type="ORF">KFL_002410070</name>
</gene>
<keyword evidence="4" id="KW-0511">Multifunctional enzyme</keyword>
<feature type="region of interest" description="Disordered" evidence="5">
    <location>
        <begin position="697"/>
        <end position="750"/>
    </location>
</feature>
<dbReference type="GO" id="GO:0032259">
    <property type="term" value="P:methylation"/>
    <property type="evidence" value="ECO:0007669"/>
    <property type="project" value="UniProtKB-KW"/>
</dbReference>
<feature type="compositionally biased region" description="Low complexity" evidence="5">
    <location>
        <begin position="401"/>
        <end position="417"/>
    </location>
</feature>
<keyword evidence="3 7" id="KW-0808">Transferase</keyword>
<keyword evidence="2 7" id="KW-0489">Methyltransferase</keyword>
<dbReference type="Gene3D" id="3.40.50.150">
    <property type="entry name" value="Vaccinia Virus protein VP39"/>
    <property type="match status" value="2"/>
</dbReference>
<dbReference type="InterPro" id="IPR013216">
    <property type="entry name" value="Methyltransf_11"/>
</dbReference>